<dbReference type="GO" id="GO:0016226">
    <property type="term" value="P:iron-sulfur cluster assembly"/>
    <property type="evidence" value="ECO:0007669"/>
    <property type="project" value="InterPro"/>
</dbReference>
<evidence type="ECO:0000259" key="1">
    <source>
        <dbReference type="Pfam" id="PF01592"/>
    </source>
</evidence>
<dbReference type="SUPFAM" id="SSF82649">
    <property type="entry name" value="SufE/NifU"/>
    <property type="match status" value="1"/>
</dbReference>
<comment type="caution">
    <text evidence="2">The sequence shown here is derived from an EMBL/GenBank/DDBJ whole genome shotgun (WGS) entry which is preliminary data.</text>
</comment>
<reference evidence="2 3" key="1">
    <citation type="journal article" date="2018" name="Elife">
        <title>Discovery and characterization of a prevalent human gut bacterial enzyme sufficient for the inactivation of a family of plant toxins.</title>
        <authorList>
            <person name="Koppel N."/>
            <person name="Bisanz J.E."/>
            <person name="Pandelia M.E."/>
            <person name="Turnbaugh P.J."/>
            <person name="Balskus E.P."/>
        </authorList>
    </citation>
    <scope>NUCLEOTIDE SEQUENCE [LARGE SCALE GENOMIC DNA]</scope>
    <source>
        <strain evidence="2 3">W1 BHI 6</strain>
    </source>
</reference>
<protein>
    <submittedName>
        <fullName evidence="2">Iron-sulfur cluster assembly scaffold protein</fullName>
    </submittedName>
</protein>
<dbReference type="RefSeq" id="WP_114533554.1">
    <property type="nucleotide sequence ID" value="NZ_JADNER010000006.1"/>
</dbReference>
<organism evidence="2 3">
    <name type="scientific">Eggerthella lenta</name>
    <name type="common">Eubacterium lentum</name>
    <dbReference type="NCBI Taxonomy" id="84112"/>
    <lineage>
        <taxon>Bacteria</taxon>
        <taxon>Bacillati</taxon>
        <taxon>Actinomycetota</taxon>
        <taxon>Coriobacteriia</taxon>
        <taxon>Eggerthellales</taxon>
        <taxon>Eggerthellaceae</taxon>
        <taxon>Eggerthella</taxon>
    </lineage>
</organism>
<dbReference type="Proteomes" id="UP000253970">
    <property type="component" value="Unassembled WGS sequence"/>
</dbReference>
<dbReference type="EMBL" id="PPTU01000007">
    <property type="protein sequence ID" value="RDB71245.1"/>
    <property type="molecule type" value="Genomic_DNA"/>
</dbReference>
<proteinExistence type="predicted"/>
<dbReference type="AlphaFoldDB" id="A0A369MH00"/>
<sequence length="197" mass="21346">MEDEARNVYREVQDRHVLRTADVYQTEIEDGVTGYSDTLLSVVANFRNGGAPEGFNAQSMVGKSKRGEVALRLFAVIDPDTLTFVRAGFKTRGCLAVTGCASVVCSMLEGCTFDEALAITTDDVKTALDGVPVDKVYTLHFAIEAVRALIGDYLVRQGASLEELDAVVPCNSLSVPCMICEHCSLRSTRVELKMANA</sequence>
<name>A0A369MH00_EGGLN</name>
<gene>
    <name evidence="2" type="ORF">C1875_06050</name>
</gene>
<dbReference type="InterPro" id="IPR002871">
    <property type="entry name" value="NIF_FeS_clus_asmbl_NifU_N"/>
</dbReference>
<accession>A0A369MH00</accession>
<dbReference type="GO" id="GO:0005506">
    <property type="term" value="F:iron ion binding"/>
    <property type="evidence" value="ECO:0007669"/>
    <property type="project" value="InterPro"/>
</dbReference>
<evidence type="ECO:0000313" key="2">
    <source>
        <dbReference type="EMBL" id="RDB71245.1"/>
    </source>
</evidence>
<dbReference type="Pfam" id="PF01592">
    <property type="entry name" value="NifU_N"/>
    <property type="match status" value="1"/>
</dbReference>
<dbReference type="Gene3D" id="3.90.1010.10">
    <property type="match status" value="1"/>
</dbReference>
<dbReference type="GO" id="GO:0051536">
    <property type="term" value="F:iron-sulfur cluster binding"/>
    <property type="evidence" value="ECO:0007669"/>
    <property type="project" value="InterPro"/>
</dbReference>
<feature type="domain" description="NIF system FeS cluster assembly NifU N-terminal" evidence="1">
    <location>
        <begin position="35"/>
        <end position="157"/>
    </location>
</feature>
<evidence type="ECO:0000313" key="3">
    <source>
        <dbReference type="Proteomes" id="UP000253970"/>
    </source>
</evidence>